<proteinExistence type="predicted"/>
<dbReference type="Proteomes" id="UP001066276">
    <property type="component" value="Chromosome 5"/>
</dbReference>
<evidence type="ECO:0000313" key="3">
    <source>
        <dbReference type="Proteomes" id="UP001066276"/>
    </source>
</evidence>
<dbReference type="AlphaFoldDB" id="A0AAV7RV06"/>
<evidence type="ECO:0000313" key="2">
    <source>
        <dbReference type="EMBL" id="KAJ1155029.1"/>
    </source>
</evidence>
<gene>
    <name evidence="2" type="ORF">NDU88_007765</name>
</gene>
<feature type="compositionally biased region" description="Basic residues" evidence="1">
    <location>
        <begin position="54"/>
        <end position="79"/>
    </location>
</feature>
<dbReference type="EMBL" id="JANPWB010000009">
    <property type="protein sequence ID" value="KAJ1155029.1"/>
    <property type="molecule type" value="Genomic_DNA"/>
</dbReference>
<name>A0AAV7RV06_PLEWA</name>
<evidence type="ECO:0000256" key="1">
    <source>
        <dbReference type="SAM" id="MobiDB-lite"/>
    </source>
</evidence>
<protein>
    <submittedName>
        <fullName evidence="2">Uncharacterized protein</fullName>
    </submittedName>
</protein>
<reference evidence="2" key="1">
    <citation type="journal article" date="2022" name="bioRxiv">
        <title>Sequencing and chromosome-scale assembly of the giantPleurodeles waltlgenome.</title>
        <authorList>
            <person name="Brown T."/>
            <person name="Elewa A."/>
            <person name="Iarovenko S."/>
            <person name="Subramanian E."/>
            <person name="Araus A.J."/>
            <person name="Petzold A."/>
            <person name="Susuki M."/>
            <person name="Suzuki K.-i.T."/>
            <person name="Hayashi T."/>
            <person name="Toyoda A."/>
            <person name="Oliveira C."/>
            <person name="Osipova E."/>
            <person name="Leigh N.D."/>
            <person name="Simon A."/>
            <person name="Yun M.H."/>
        </authorList>
    </citation>
    <scope>NUCLEOTIDE SEQUENCE</scope>
    <source>
        <strain evidence="2">20211129_DDA</strain>
        <tissue evidence="2">Liver</tissue>
    </source>
</reference>
<organism evidence="2 3">
    <name type="scientific">Pleurodeles waltl</name>
    <name type="common">Iberian ribbed newt</name>
    <dbReference type="NCBI Taxonomy" id="8319"/>
    <lineage>
        <taxon>Eukaryota</taxon>
        <taxon>Metazoa</taxon>
        <taxon>Chordata</taxon>
        <taxon>Craniata</taxon>
        <taxon>Vertebrata</taxon>
        <taxon>Euteleostomi</taxon>
        <taxon>Amphibia</taxon>
        <taxon>Batrachia</taxon>
        <taxon>Caudata</taxon>
        <taxon>Salamandroidea</taxon>
        <taxon>Salamandridae</taxon>
        <taxon>Pleurodelinae</taxon>
        <taxon>Pleurodeles</taxon>
    </lineage>
</organism>
<sequence length="118" mass="12864">MMPQSGVCLAASAARKTACPVPWATETPEPPSGTRISGFPTELKGKTDYTWGRQRARRTQRQQKGRRTKKIPRTRKGRRTMTAGGTGAARLPRKRPTSGEQKGPVIHAQTATPLEGRG</sequence>
<accession>A0AAV7RV06</accession>
<feature type="region of interest" description="Disordered" evidence="1">
    <location>
        <begin position="13"/>
        <end position="118"/>
    </location>
</feature>
<comment type="caution">
    <text evidence="2">The sequence shown here is derived from an EMBL/GenBank/DDBJ whole genome shotgun (WGS) entry which is preliminary data.</text>
</comment>
<keyword evidence="3" id="KW-1185">Reference proteome</keyword>